<feature type="domain" description="N-acetyltransferase" evidence="3">
    <location>
        <begin position="18"/>
        <end position="148"/>
    </location>
</feature>
<dbReference type="Gene3D" id="3.40.630.30">
    <property type="match status" value="1"/>
</dbReference>
<dbReference type="GO" id="GO:0016747">
    <property type="term" value="F:acyltransferase activity, transferring groups other than amino-acyl groups"/>
    <property type="evidence" value="ECO:0007669"/>
    <property type="project" value="InterPro"/>
</dbReference>
<dbReference type="InterPro" id="IPR016181">
    <property type="entry name" value="Acyl_CoA_acyltransferase"/>
</dbReference>
<accession>A0A381XC68</accession>
<keyword evidence="2" id="KW-0012">Acyltransferase</keyword>
<dbReference type="Pfam" id="PF00583">
    <property type="entry name" value="Acetyltransf_1"/>
    <property type="match status" value="1"/>
</dbReference>
<evidence type="ECO:0000313" key="4">
    <source>
        <dbReference type="EMBL" id="SVA62335.1"/>
    </source>
</evidence>
<keyword evidence="1" id="KW-0808">Transferase</keyword>
<dbReference type="CDD" id="cd04301">
    <property type="entry name" value="NAT_SF"/>
    <property type="match status" value="1"/>
</dbReference>
<dbReference type="PROSITE" id="PS51186">
    <property type="entry name" value="GNAT"/>
    <property type="match status" value="1"/>
</dbReference>
<reference evidence="4" key="1">
    <citation type="submission" date="2018-05" db="EMBL/GenBank/DDBJ databases">
        <authorList>
            <person name="Lanie J.A."/>
            <person name="Ng W.-L."/>
            <person name="Kazmierczak K.M."/>
            <person name="Andrzejewski T.M."/>
            <person name="Davidsen T.M."/>
            <person name="Wayne K.J."/>
            <person name="Tettelin H."/>
            <person name="Glass J.I."/>
            <person name="Rusch D."/>
            <person name="Podicherti R."/>
            <person name="Tsui H.-C.T."/>
            <person name="Winkler M.E."/>
        </authorList>
    </citation>
    <scope>NUCLEOTIDE SEQUENCE</scope>
</reference>
<dbReference type="EMBL" id="UINC01014644">
    <property type="protein sequence ID" value="SVA62335.1"/>
    <property type="molecule type" value="Genomic_DNA"/>
</dbReference>
<dbReference type="PANTHER" id="PTHR43877">
    <property type="entry name" value="AMINOALKYLPHOSPHONATE N-ACETYLTRANSFERASE-RELATED-RELATED"/>
    <property type="match status" value="1"/>
</dbReference>
<evidence type="ECO:0000256" key="2">
    <source>
        <dbReference type="ARBA" id="ARBA00023315"/>
    </source>
</evidence>
<dbReference type="InterPro" id="IPR000182">
    <property type="entry name" value="GNAT_dom"/>
</dbReference>
<feature type="non-terminal residue" evidence="4">
    <location>
        <position position="1"/>
    </location>
</feature>
<evidence type="ECO:0000256" key="1">
    <source>
        <dbReference type="ARBA" id="ARBA00022679"/>
    </source>
</evidence>
<name>A0A381XC68_9ZZZZ</name>
<dbReference type="SUPFAM" id="SSF55729">
    <property type="entry name" value="Acyl-CoA N-acyltransferases (Nat)"/>
    <property type="match status" value="1"/>
</dbReference>
<gene>
    <name evidence="4" type="ORF">METZ01_LOCUS115189</name>
</gene>
<sequence>VTETTLMAFQTVQTEDPLAIRPATLDDALSIYELISSNVVAGHLLERSLEEVQQHATRFFAAVDSEELVGCGELTRLSSNVAEVRSLVVKNTRRGQGVGTYLLKALINEALSLNIPRLCAFTHSPRLFVQAGFSIVPHPWVLPKIEIDCQSCELFRCCDRYAVVLDLTTVSGAPK</sequence>
<dbReference type="InterPro" id="IPR050832">
    <property type="entry name" value="Bact_Acetyltransf"/>
</dbReference>
<organism evidence="4">
    <name type="scientific">marine metagenome</name>
    <dbReference type="NCBI Taxonomy" id="408172"/>
    <lineage>
        <taxon>unclassified sequences</taxon>
        <taxon>metagenomes</taxon>
        <taxon>ecological metagenomes</taxon>
    </lineage>
</organism>
<protein>
    <recommendedName>
        <fullName evidence="3">N-acetyltransferase domain-containing protein</fullName>
    </recommendedName>
</protein>
<dbReference type="AlphaFoldDB" id="A0A381XC68"/>
<proteinExistence type="predicted"/>
<evidence type="ECO:0000259" key="3">
    <source>
        <dbReference type="PROSITE" id="PS51186"/>
    </source>
</evidence>